<evidence type="ECO:0000259" key="9">
    <source>
        <dbReference type="Pfam" id="PF20520"/>
    </source>
</evidence>
<dbReference type="GO" id="GO:0033176">
    <property type="term" value="C:proton-transporting V-type ATPase complex"/>
    <property type="evidence" value="ECO:0007669"/>
    <property type="project" value="TreeGrafter"/>
</dbReference>
<keyword evidence="7" id="KW-0732">Signal</keyword>
<comment type="similarity">
    <text evidence="2">Belongs to the vacuolar ATPase subunit S1 family.</text>
</comment>
<organism evidence="10 11">
    <name type="scientific">Halocaridina rubra</name>
    <name type="common">Hawaiian red shrimp</name>
    <dbReference type="NCBI Taxonomy" id="373956"/>
    <lineage>
        <taxon>Eukaryota</taxon>
        <taxon>Metazoa</taxon>
        <taxon>Ecdysozoa</taxon>
        <taxon>Arthropoda</taxon>
        <taxon>Crustacea</taxon>
        <taxon>Multicrustacea</taxon>
        <taxon>Malacostraca</taxon>
        <taxon>Eumalacostraca</taxon>
        <taxon>Eucarida</taxon>
        <taxon>Decapoda</taxon>
        <taxon>Pleocyemata</taxon>
        <taxon>Caridea</taxon>
        <taxon>Atyoidea</taxon>
        <taxon>Atyidae</taxon>
        <taxon>Halocaridina</taxon>
    </lineage>
</organism>
<feature type="domain" description="V-type proton ATPase subunit S1 luminal" evidence="8">
    <location>
        <begin position="244"/>
        <end position="362"/>
    </location>
</feature>
<dbReference type="PANTHER" id="PTHR12471">
    <property type="entry name" value="VACUOLAR ATP SYNTHASE SUBUNIT S1"/>
    <property type="match status" value="1"/>
</dbReference>
<dbReference type="AlphaFoldDB" id="A0AAN8WUE9"/>
<dbReference type="PANTHER" id="PTHR12471:SF7">
    <property type="entry name" value="V-TYPE PROTON ATPASE SUBUNIT S1"/>
    <property type="match status" value="1"/>
</dbReference>
<evidence type="ECO:0000313" key="11">
    <source>
        <dbReference type="Proteomes" id="UP001381693"/>
    </source>
</evidence>
<evidence type="ECO:0000313" key="10">
    <source>
        <dbReference type="EMBL" id="KAK7068613.1"/>
    </source>
</evidence>
<feature type="chain" id="PRO_5043001907" evidence="7">
    <location>
        <begin position="22"/>
        <end position="426"/>
    </location>
</feature>
<comment type="subcellular location">
    <subcellularLocation>
        <location evidence="1">Membrane</location>
        <topology evidence="1">Single-pass membrane protein</topology>
    </subcellularLocation>
</comment>
<feature type="transmembrane region" description="Helical" evidence="6">
    <location>
        <begin position="380"/>
        <end position="403"/>
    </location>
</feature>
<evidence type="ECO:0000259" key="8">
    <source>
        <dbReference type="Pfam" id="PF05827"/>
    </source>
</evidence>
<keyword evidence="4 6" id="KW-1133">Transmembrane helix</keyword>
<evidence type="ECO:0000256" key="3">
    <source>
        <dbReference type="ARBA" id="ARBA00022692"/>
    </source>
</evidence>
<proteinExistence type="inferred from homology"/>
<keyword evidence="3 6" id="KW-0812">Transmembrane</keyword>
<dbReference type="InterPro" id="IPR046756">
    <property type="entry name" value="VAS1/VOA1_TM"/>
</dbReference>
<evidence type="ECO:0000256" key="5">
    <source>
        <dbReference type="ARBA" id="ARBA00023136"/>
    </source>
</evidence>
<feature type="domain" description="V-type proton ATPase subunit S1/VOA1 transmembrane" evidence="9">
    <location>
        <begin position="376"/>
        <end position="414"/>
    </location>
</feature>
<evidence type="ECO:0000256" key="4">
    <source>
        <dbReference type="ARBA" id="ARBA00022989"/>
    </source>
</evidence>
<dbReference type="Pfam" id="PF20520">
    <property type="entry name" value="Ac45-VOA1_TM"/>
    <property type="match status" value="1"/>
</dbReference>
<feature type="signal peptide" evidence="7">
    <location>
        <begin position="1"/>
        <end position="21"/>
    </location>
</feature>
<keyword evidence="5 6" id="KW-0472">Membrane</keyword>
<evidence type="ECO:0000256" key="2">
    <source>
        <dbReference type="ARBA" id="ARBA00009037"/>
    </source>
</evidence>
<evidence type="ECO:0000256" key="1">
    <source>
        <dbReference type="ARBA" id="ARBA00004167"/>
    </source>
</evidence>
<name>A0AAN8WUE9_HALRR</name>
<dbReference type="InterPro" id="IPR008388">
    <property type="entry name" value="Ac45_acc_su"/>
</dbReference>
<accession>A0AAN8WUE9</accession>
<dbReference type="Proteomes" id="UP001381693">
    <property type="component" value="Unassembled WGS sequence"/>
</dbReference>
<dbReference type="InterPro" id="IPR046755">
    <property type="entry name" value="VAS1_LD"/>
</dbReference>
<comment type="caution">
    <text evidence="10">The sequence shown here is derived from an EMBL/GenBank/DDBJ whole genome shotgun (WGS) entry which is preliminary data.</text>
</comment>
<dbReference type="Gene3D" id="2.40.160.110">
    <property type="match status" value="1"/>
</dbReference>
<reference evidence="10 11" key="1">
    <citation type="submission" date="2023-11" db="EMBL/GenBank/DDBJ databases">
        <title>Halocaridina rubra genome assembly.</title>
        <authorList>
            <person name="Smith C."/>
        </authorList>
    </citation>
    <scope>NUCLEOTIDE SEQUENCE [LARGE SCALE GENOMIC DNA]</scope>
    <source>
        <strain evidence="10">EP-1</strain>
        <tissue evidence="10">Whole</tissue>
    </source>
</reference>
<protein>
    <submittedName>
        <fullName evidence="10">Proton-transporting ATPase activity, rotational mechanism</fullName>
    </submittedName>
</protein>
<dbReference type="GO" id="GO:0030641">
    <property type="term" value="P:regulation of cellular pH"/>
    <property type="evidence" value="ECO:0007669"/>
    <property type="project" value="TreeGrafter"/>
</dbReference>
<sequence length="426" mass="47882">MSKWLGSLFFLYLSLCHNSFAKDHVPVVIWNTNQVQGSVPSVSALQYITYPNFQAKYLASFKPNNILLFLQDALSIEDLTSHTSELHHIKEWMESGHSLFLPNVEDAAHLVHDLPSHGYNVVKLEHDAGLTLKQEDKNLVVVELPSTLTNPSRRRAMQKADEVMENVISKIGAQRDFTIIFTGSKPSVEQRNDQFETRLRVARSLQAAAEPIKGFHLANCTKMYLRKNITINLYKGNPPVFDKSVEIPENNAANEDTGDCQSDSAILMVKYNDVVLDGVTYKKAIFSFRFELKGGSWIVESVSASFDTILIRANYKLDTDMDWVPVGMSFACSEKFIFIGNDTLGSITKMDIVLEGFQVQSFQTLTRFDGAWDCVGFFTVPIWCGLLITLLLVIILTIGLFMLSDIKTMDRFDDPKGQPISVPSSE</sequence>
<dbReference type="GO" id="GO:0001671">
    <property type="term" value="F:ATPase activator activity"/>
    <property type="evidence" value="ECO:0007669"/>
    <property type="project" value="TreeGrafter"/>
</dbReference>
<dbReference type="Pfam" id="PF05827">
    <property type="entry name" value="VAS1_LD"/>
    <property type="match status" value="1"/>
</dbReference>
<dbReference type="EMBL" id="JAXCGZ010017181">
    <property type="protein sequence ID" value="KAK7068613.1"/>
    <property type="molecule type" value="Genomic_DNA"/>
</dbReference>
<evidence type="ECO:0000256" key="7">
    <source>
        <dbReference type="SAM" id="SignalP"/>
    </source>
</evidence>
<gene>
    <name evidence="10" type="primary">ATP6AP1</name>
    <name evidence="10" type="ORF">SK128_025316</name>
</gene>
<evidence type="ECO:0000256" key="6">
    <source>
        <dbReference type="SAM" id="Phobius"/>
    </source>
</evidence>
<keyword evidence="11" id="KW-1185">Reference proteome</keyword>